<reference evidence="2 3" key="1">
    <citation type="submission" date="2021-06" db="EMBL/GenBank/DDBJ databases">
        <authorList>
            <person name="Palmer J.M."/>
        </authorList>
    </citation>
    <scope>NUCLEOTIDE SEQUENCE [LARGE SCALE GENOMIC DNA]</scope>
    <source>
        <strain evidence="2 3">AS_MEX2019</strain>
        <tissue evidence="2">Muscle</tissue>
    </source>
</reference>
<feature type="compositionally biased region" description="Basic and acidic residues" evidence="1">
    <location>
        <begin position="41"/>
        <end position="54"/>
    </location>
</feature>
<protein>
    <submittedName>
        <fullName evidence="2">Uncharacterized protein</fullName>
    </submittedName>
</protein>
<sequence>MWAVGLPKPQSPSYGSRLAIPSSARVAISEPAAVLPRPSLSRKDPRDQMADGGKHSSHLPFYPNCQDDTAPSKTDENS</sequence>
<feature type="region of interest" description="Disordered" evidence="1">
    <location>
        <begin position="34"/>
        <end position="78"/>
    </location>
</feature>
<evidence type="ECO:0000313" key="3">
    <source>
        <dbReference type="Proteomes" id="UP001469553"/>
    </source>
</evidence>
<evidence type="ECO:0000256" key="1">
    <source>
        <dbReference type="SAM" id="MobiDB-lite"/>
    </source>
</evidence>
<evidence type="ECO:0000313" key="2">
    <source>
        <dbReference type="EMBL" id="MEQ2300726.1"/>
    </source>
</evidence>
<dbReference type="EMBL" id="JAHRIP010050245">
    <property type="protein sequence ID" value="MEQ2300726.1"/>
    <property type="molecule type" value="Genomic_DNA"/>
</dbReference>
<organism evidence="2 3">
    <name type="scientific">Ameca splendens</name>
    <dbReference type="NCBI Taxonomy" id="208324"/>
    <lineage>
        <taxon>Eukaryota</taxon>
        <taxon>Metazoa</taxon>
        <taxon>Chordata</taxon>
        <taxon>Craniata</taxon>
        <taxon>Vertebrata</taxon>
        <taxon>Euteleostomi</taxon>
        <taxon>Actinopterygii</taxon>
        <taxon>Neopterygii</taxon>
        <taxon>Teleostei</taxon>
        <taxon>Neoteleostei</taxon>
        <taxon>Acanthomorphata</taxon>
        <taxon>Ovalentaria</taxon>
        <taxon>Atherinomorphae</taxon>
        <taxon>Cyprinodontiformes</taxon>
        <taxon>Goodeidae</taxon>
        <taxon>Ameca</taxon>
    </lineage>
</organism>
<proteinExistence type="predicted"/>
<keyword evidence="3" id="KW-1185">Reference proteome</keyword>
<gene>
    <name evidence="2" type="ORF">AMECASPLE_028805</name>
</gene>
<comment type="caution">
    <text evidence="2">The sequence shown here is derived from an EMBL/GenBank/DDBJ whole genome shotgun (WGS) entry which is preliminary data.</text>
</comment>
<accession>A0ABV0Z418</accession>
<dbReference type="Proteomes" id="UP001469553">
    <property type="component" value="Unassembled WGS sequence"/>
</dbReference>
<name>A0ABV0Z418_9TELE</name>